<evidence type="ECO:0000313" key="3">
    <source>
        <dbReference type="Proteomes" id="UP001205843"/>
    </source>
</evidence>
<organism evidence="2 3">
    <name type="scientific">Natronocella acetinitrilica</name>
    <dbReference type="NCBI Taxonomy" id="414046"/>
    <lineage>
        <taxon>Bacteria</taxon>
        <taxon>Pseudomonadati</taxon>
        <taxon>Pseudomonadota</taxon>
        <taxon>Gammaproteobacteria</taxon>
        <taxon>Chromatiales</taxon>
        <taxon>Ectothiorhodospiraceae</taxon>
        <taxon>Natronocella</taxon>
    </lineage>
</organism>
<comment type="caution">
    <text evidence="2">The sequence shown here is derived from an EMBL/GenBank/DDBJ whole genome shotgun (WGS) entry which is preliminary data.</text>
</comment>
<evidence type="ECO:0000256" key="1">
    <source>
        <dbReference type="SAM" id="Phobius"/>
    </source>
</evidence>
<evidence type="ECO:0000313" key="2">
    <source>
        <dbReference type="EMBL" id="MCP1674468.1"/>
    </source>
</evidence>
<proteinExistence type="predicted"/>
<keyword evidence="3" id="KW-1185">Reference proteome</keyword>
<dbReference type="AlphaFoldDB" id="A0AAE3G3F7"/>
<keyword evidence="1" id="KW-0812">Transmembrane</keyword>
<reference evidence="2" key="1">
    <citation type="submission" date="2022-03" db="EMBL/GenBank/DDBJ databases">
        <title>Genomic Encyclopedia of Type Strains, Phase III (KMG-III): the genomes of soil and plant-associated and newly described type strains.</title>
        <authorList>
            <person name="Whitman W."/>
        </authorList>
    </citation>
    <scope>NUCLEOTIDE SEQUENCE</scope>
    <source>
        <strain evidence="2">ANL 6-2</strain>
    </source>
</reference>
<accession>A0AAE3G3F7</accession>
<dbReference type="EMBL" id="JALJXV010000003">
    <property type="protein sequence ID" value="MCP1674468.1"/>
    <property type="molecule type" value="Genomic_DNA"/>
</dbReference>
<protein>
    <submittedName>
        <fullName evidence="2">Uncharacterized protein</fullName>
    </submittedName>
</protein>
<name>A0AAE3G3F7_9GAMM</name>
<feature type="transmembrane region" description="Helical" evidence="1">
    <location>
        <begin position="65"/>
        <end position="87"/>
    </location>
</feature>
<keyword evidence="1" id="KW-1133">Transmembrane helix</keyword>
<keyword evidence="1" id="KW-0472">Membrane</keyword>
<feature type="transmembrane region" description="Helical" evidence="1">
    <location>
        <begin position="35"/>
        <end position="53"/>
    </location>
</feature>
<dbReference type="Proteomes" id="UP001205843">
    <property type="component" value="Unassembled WGS sequence"/>
</dbReference>
<sequence>METLALITGVAAIGLLIVAFARLERRASARRTGALAGALGAWCLIAVIALGSGDLSGLPLQDSPWFFVLAVSAAGAVAGWIVVEMAFSSMREVNATRAVMRDGAAAIGRSARSTADAVRERRAGRAVKQAAGERAQAQAERDLYLRIASEIENDELDRATWVQAFEQGEGEKGRAEAAYIRLRKEQLRREC</sequence>
<dbReference type="RefSeq" id="WP_253476474.1">
    <property type="nucleotide sequence ID" value="NZ_JALJXV010000003.1"/>
</dbReference>
<feature type="transmembrane region" description="Helical" evidence="1">
    <location>
        <begin position="6"/>
        <end position="23"/>
    </location>
</feature>
<gene>
    <name evidence="2" type="ORF">J2T57_001570</name>
</gene>